<accession>A0A2Z7D885</accession>
<keyword evidence="2" id="KW-1185">Reference proteome</keyword>
<gene>
    <name evidence="1" type="ORF">F511_18886</name>
</gene>
<dbReference type="EMBL" id="KQ988993">
    <property type="protein sequence ID" value="KZV55227.1"/>
    <property type="molecule type" value="Genomic_DNA"/>
</dbReference>
<dbReference type="AlphaFoldDB" id="A0A2Z7D885"/>
<proteinExistence type="predicted"/>
<sequence>MHCSPAVVTVACDWFCLQLVTVACDCFCLRLVTVACDCFCLRLVTVACDWFFLLATESFPLKYFTADLYPSSSFLLPADLLTQRLVVLEPTTG</sequence>
<dbReference type="Proteomes" id="UP000250235">
    <property type="component" value="Unassembled WGS sequence"/>
</dbReference>
<organism evidence="1 2">
    <name type="scientific">Dorcoceras hygrometricum</name>
    <dbReference type="NCBI Taxonomy" id="472368"/>
    <lineage>
        <taxon>Eukaryota</taxon>
        <taxon>Viridiplantae</taxon>
        <taxon>Streptophyta</taxon>
        <taxon>Embryophyta</taxon>
        <taxon>Tracheophyta</taxon>
        <taxon>Spermatophyta</taxon>
        <taxon>Magnoliopsida</taxon>
        <taxon>eudicotyledons</taxon>
        <taxon>Gunneridae</taxon>
        <taxon>Pentapetalae</taxon>
        <taxon>asterids</taxon>
        <taxon>lamiids</taxon>
        <taxon>Lamiales</taxon>
        <taxon>Gesneriaceae</taxon>
        <taxon>Didymocarpoideae</taxon>
        <taxon>Trichosporeae</taxon>
        <taxon>Loxocarpinae</taxon>
        <taxon>Dorcoceras</taxon>
    </lineage>
</organism>
<evidence type="ECO:0000313" key="1">
    <source>
        <dbReference type="EMBL" id="KZV55227.1"/>
    </source>
</evidence>
<evidence type="ECO:0000313" key="2">
    <source>
        <dbReference type="Proteomes" id="UP000250235"/>
    </source>
</evidence>
<reference evidence="1 2" key="1">
    <citation type="journal article" date="2015" name="Proc. Natl. Acad. Sci. U.S.A.">
        <title>The resurrection genome of Boea hygrometrica: A blueprint for survival of dehydration.</title>
        <authorList>
            <person name="Xiao L."/>
            <person name="Yang G."/>
            <person name="Zhang L."/>
            <person name="Yang X."/>
            <person name="Zhao S."/>
            <person name="Ji Z."/>
            <person name="Zhou Q."/>
            <person name="Hu M."/>
            <person name="Wang Y."/>
            <person name="Chen M."/>
            <person name="Xu Y."/>
            <person name="Jin H."/>
            <person name="Xiao X."/>
            <person name="Hu G."/>
            <person name="Bao F."/>
            <person name="Hu Y."/>
            <person name="Wan P."/>
            <person name="Li L."/>
            <person name="Deng X."/>
            <person name="Kuang T."/>
            <person name="Xiang C."/>
            <person name="Zhu J.K."/>
            <person name="Oliver M.J."/>
            <person name="He Y."/>
        </authorList>
    </citation>
    <scope>NUCLEOTIDE SEQUENCE [LARGE SCALE GENOMIC DNA]</scope>
    <source>
        <strain evidence="2">cv. XS01</strain>
    </source>
</reference>
<protein>
    <submittedName>
        <fullName evidence="1">3-methylcrotonyl-CoA carboxylase beta subunit isoform 1</fullName>
    </submittedName>
</protein>
<name>A0A2Z7D885_9LAMI</name>